<organism evidence="7 8">
    <name type="scientific">Anopheles albimanus</name>
    <name type="common">New world malaria mosquito</name>
    <dbReference type="NCBI Taxonomy" id="7167"/>
    <lineage>
        <taxon>Eukaryota</taxon>
        <taxon>Metazoa</taxon>
        <taxon>Ecdysozoa</taxon>
        <taxon>Arthropoda</taxon>
        <taxon>Hexapoda</taxon>
        <taxon>Insecta</taxon>
        <taxon>Pterygota</taxon>
        <taxon>Neoptera</taxon>
        <taxon>Endopterygota</taxon>
        <taxon>Diptera</taxon>
        <taxon>Nematocera</taxon>
        <taxon>Culicoidea</taxon>
        <taxon>Culicidae</taxon>
        <taxon>Anophelinae</taxon>
        <taxon>Anopheles</taxon>
    </lineage>
</organism>
<dbReference type="VEuPathDB" id="VectorBase:AALB015578"/>
<comment type="subcellular location">
    <subcellularLocation>
        <location evidence="1 6">Cell membrane</location>
        <topology evidence="1 6">Multi-pass membrane protein</topology>
    </subcellularLocation>
</comment>
<keyword evidence="5 6" id="KW-0472">Membrane</keyword>
<keyword evidence="8" id="KW-1185">Reference proteome</keyword>
<accession>A0A182FZZ6</accession>
<protein>
    <recommendedName>
        <fullName evidence="6">Gustatory receptor</fullName>
    </recommendedName>
</protein>
<dbReference type="STRING" id="7167.A0A182FZZ6"/>
<dbReference type="GO" id="GO:0007165">
    <property type="term" value="P:signal transduction"/>
    <property type="evidence" value="ECO:0007669"/>
    <property type="project" value="UniProtKB-KW"/>
</dbReference>
<comment type="caution">
    <text evidence="6">Lacks conserved residue(s) required for the propagation of feature annotation.</text>
</comment>
<dbReference type="EnsemblMetazoa" id="AALB015578-RA">
    <property type="protein sequence ID" value="AALB015578-PA"/>
    <property type="gene ID" value="AALB015578"/>
</dbReference>
<dbReference type="VEuPathDB" id="VectorBase:AALB20_029843"/>
<dbReference type="Proteomes" id="UP000069272">
    <property type="component" value="Chromosome 2L"/>
</dbReference>
<reference evidence="7" key="2">
    <citation type="submission" date="2022-08" db="UniProtKB">
        <authorList>
            <consortium name="EnsemblMetazoa"/>
        </authorList>
    </citation>
    <scope>IDENTIFICATION</scope>
    <source>
        <strain evidence="7">STECLA/ALBI9_A</strain>
    </source>
</reference>
<reference evidence="7 8" key="1">
    <citation type="journal article" date="2017" name="G3 (Bethesda)">
        <title>The Physical Genome Mapping of Anopheles albimanus Corrected Scaffold Misassemblies and Identified Interarm Rearrangements in Genus Anopheles.</title>
        <authorList>
            <person name="Artemov G.N."/>
            <person name="Peery A.N."/>
            <person name="Jiang X."/>
            <person name="Tu Z."/>
            <person name="Stegniy V.N."/>
            <person name="Sharakhova M.V."/>
            <person name="Sharakhov I.V."/>
        </authorList>
    </citation>
    <scope>NUCLEOTIDE SEQUENCE [LARGE SCALE GENOMIC DNA]</scope>
    <source>
        <strain evidence="7 8">ALBI9_A</strain>
    </source>
</reference>
<dbReference type="Pfam" id="PF08395">
    <property type="entry name" value="7tm_7"/>
    <property type="match status" value="1"/>
</dbReference>
<keyword evidence="3 6" id="KW-0812">Transmembrane</keyword>
<evidence type="ECO:0000256" key="4">
    <source>
        <dbReference type="ARBA" id="ARBA00022989"/>
    </source>
</evidence>
<comment type="similarity">
    <text evidence="6">Belongs to the insect chemoreceptor superfamily. Gustatory receptor (GR) family.</text>
</comment>
<dbReference type="InterPro" id="IPR013604">
    <property type="entry name" value="7TM_chemorcpt"/>
</dbReference>
<name>A0A182FZZ6_ANOAL</name>
<feature type="transmembrane region" description="Helical" evidence="6">
    <location>
        <begin position="75"/>
        <end position="96"/>
    </location>
</feature>
<feature type="transmembrane region" description="Helical" evidence="6">
    <location>
        <begin position="230"/>
        <end position="254"/>
    </location>
</feature>
<feature type="transmembrane region" description="Helical" evidence="6">
    <location>
        <begin position="161"/>
        <end position="184"/>
    </location>
</feature>
<keyword evidence="6" id="KW-0807">Transducer</keyword>
<sequence length="371" mass="43443">MSSYYQRHSRFFQFCSFVYLIPCSYNPRTDRFEETLSNRIRFAIFIAQAVPFWFYDLKLTTSLYMENITPIMVTVGTIEIIVYVSIIGCTLLNAFFKRRHIAKIMNVLFRSDWLLDQYDTIERRYDQNRTISLVLLVLIVISCINLYYIREAPVWTLTLNMTMKMFGISLFTLEYRIFVCAIAMRMEQLKQLLEVHRNDLLQERDILRDFIARYDLYADQIRLVDRCFSFPITVVLLLVLLELVYLVFDCYTILVGRSLLVGVEKSYTQWLMRQTWQLIYAGVLLLIANACQRTKKKAGSDDRSLHEAVGRLSANADGLDKAAATLSASYSRAEHELHSLWLFRHRLPYAADVFQFDRHLHGNTNTVPADG</sequence>
<evidence type="ECO:0000256" key="6">
    <source>
        <dbReference type="RuleBase" id="RU363108"/>
    </source>
</evidence>
<dbReference type="AlphaFoldDB" id="A0A182FZZ6"/>
<dbReference type="GO" id="GO:0005886">
    <property type="term" value="C:plasma membrane"/>
    <property type="evidence" value="ECO:0007669"/>
    <property type="project" value="UniProtKB-SubCell"/>
</dbReference>
<proteinExistence type="inferred from homology"/>
<evidence type="ECO:0000256" key="1">
    <source>
        <dbReference type="ARBA" id="ARBA00004651"/>
    </source>
</evidence>
<feature type="transmembrane region" description="Helical" evidence="6">
    <location>
        <begin position="38"/>
        <end position="55"/>
    </location>
</feature>
<evidence type="ECO:0000256" key="3">
    <source>
        <dbReference type="ARBA" id="ARBA00022692"/>
    </source>
</evidence>
<keyword evidence="6" id="KW-0675">Receptor</keyword>
<evidence type="ECO:0000313" key="8">
    <source>
        <dbReference type="Proteomes" id="UP000069272"/>
    </source>
</evidence>
<comment type="function">
    <text evidence="6">Gustatory receptor which mediates acceptance or avoidance behavior, depending on its substrates.</text>
</comment>
<evidence type="ECO:0000313" key="7">
    <source>
        <dbReference type="EnsemblMetazoa" id="AALB015578-PA"/>
    </source>
</evidence>
<feature type="transmembrane region" description="Helical" evidence="6">
    <location>
        <begin position="274"/>
        <end position="291"/>
    </location>
</feature>
<evidence type="ECO:0000256" key="2">
    <source>
        <dbReference type="ARBA" id="ARBA00022475"/>
    </source>
</evidence>
<dbReference type="GO" id="GO:0050909">
    <property type="term" value="P:sensory perception of taste"/>
    <property type="evidence" value="ECO:0007669"/>
    <property type="project" value="InterPro"/>
</dbReference>
<keyword evidence="4 6" id="KW-1133">Transmembrane helix</keyword>
<feature type="transmembrane region" description="Helical" evidence="6">
    <location>
        <begin position="131"/>
        <end position="149"/>
    </location>
</feature>
<keyword evidence="2 6" id="KW-1003">Cell membrane</keyword>
<evidence type="ECO:0000256" key="5">
    <source>
        <dbReference type="ARBA" id="ARBA00023136"/>
    </source>
</evidence>